<evidence type="ECO:0000256" key="3">
    <source>
        <dbReference type="ARBA" id="ARBA00022989"/>
    </source>
</evidence>
<sequence length="295" mass="34410">MARVLKADTRFWAVDKIILAYFAFAVVVLIFWFSRIEDAVWLLTAHILASAVLIYQVKQPNVSSWVFRNWYPLPYVASCYKEMALFIPAVRHSDGDRWLSNLDHRIWGAYPTVWLESIHRPVLTEFLQVIYTLFIPAVLYICWALWKRRQFADFQYYGFLIALGFLVSYLGYMLVPARGPRFLLKNLQHIPLQGLWLFQGMQHTLDRLESAHYDCFPSGHTELTILAWWGSRMVSQRHFRLYFAYTPCIIFATVYLRYHYTVDLLAGAATAATLIVAAPVLYRRLSPKGAMIGRH</sequence>
<comment type="subcellular location">
    <subcellularLocation>
        <location evidence="1">Membrane</location>
        <topology evidence="1">Multi-pass membrane protein</topology>
    </subcellularLocation>
</comment>
<dbReference type="SUPFAM" id="SSF48317">
    <property type="entry name" value="Acid phosphatase/Vanadium-dependent haloperoxidase"/>
    <property type="match status" value="1"/>
</dbReference>
<evidence type="ECO:0000259" key="6">
    <source>
        <dbReference type="Pfam" id="PF14378"/>
    </source>
</evidence>
<keyword evidence="4 5" id="KW-0472">Membrane</keyword>
<protein>
    <submittedName>
        <fullName evidence="7">Phosphoesterase, PA-phosphatase related</fullName>
    </submittedName>
</protein>
<dbReference type="PANTHER" id="PTHR31310">
    <property type="match status" value="1"/>
</dbReference>
<evidence type="ECO:0000256" key="1">
    <source>
        <dbReference type="ARBA" id="ARBA00004141"/>
    </source>
</evidence>
<dbReference type="Pfam" id="PF14378">
    <property type="entry name" value="PAP2_3"/>
    <property type="match status" value="1"/>
</dbReference>
<dbReference type="InParanoid" id="Q01VB8"/>
<accession>Q01VB8</accession>
<dbReference type="InterPro" id="IPR036938">
    <property type="entry name" value="PAP2/HPO_sf"/>
</dbReference>
<organism evidence="7">
    <name type="scientific">Solibacter usitatus (strain Ellin6076)</name>
    <dbReference type="NCBI Taxonomy" id="234267"/>
    <lineage>
        <taxon>Bacteria</taxon>
        <taxon>Pseudomonadati</taxon>
        <taxon>Acidobacteriota</taxon>
        <taxon>Terriglobia</taxon>
        <taxon>Bryobacterales</taxon>
        <taxon>Solibacteraceae</taxon>
        <taxon>Candidatus Solibacter</taxon>
    </lineage>
</organism>
<dbReference type="eggNOG" id="COG0671">
    <property type="taxonomic scope" value="Bacteria"/>
</dbReference>
<feature type="transmembrane region" description="Helical" evidence="5">
    <location>
        <begin position="12"/>
        <end position="33"/>
    </location>
</feature>
<feature type="transmembrane region" description="Helical" evidence="5">
    <location>
        <begin position="126"/>
        <end position="146"/>
    </location>
</feature>
<evidence type="ECO:0000256" key="4">
    <source>
        <dbReference type="ARBA" id="ARBA00023136"/>
    </source>
</evidence>
<reference evidence="7" key="1">
    <citation type="submission" date="2006-10" db="EMBL/GenBank/DDBJ databases">
        <title>Complete sequence of Solibacter usitatus Ellin6076.</title>
        <authorList>
            <consortium name="US DOE Joint Genome Institute"/>
            <person name="Copeland A."/>
            <person name="Lucas S."/>
            <person name="Lapidus A."/>
            <person name="Barry K."/>
            <person name="Detter J.C."/>
            <person name="Glavina del Rio T."/>
            <person name="Hammon N."/>
            <person name="Israni S."/>
            <person name="Dalin E."/>
            <person name="Tice H."/>
            <person name="Pitluck S."/>
            <person name="Thompson L.S."/>
            <person name="Brettin T."/>
            <person name="Bruce D."/>
            <person name="Han C."/>
            <person name="Tapia R."/>
            <person name="Gilna P."/>
            <person name="Schmutz J."/>
            <person name="Larimer F."/>
            <person name="Land M."/>
            <person name="Hauser L."/>
            <person name="Kyrpides N."/>
            <person name="Mikhailova N."/>
            <person name="Janssen P.H."/>
            <person name="Kuske C.R."/>
            <person name="Richardson P."/>
        </authorList>
    </citation>
    <scope>NUCLEOTIDE SEQUENCE</scope>
    <source>
        <strain evidence="7">Ellin6076</strain>
    </source>
</reference>
<dbReference type="PANTHER" id="PTHR31310:SF7">
    <property type="entry name" value="PA-PHOSPHATASE RELATED-FAMILY PROTEIN DDB_G0268928"/>
    <property type="match status" value="1"/>
</dbReference>
<dbReference type="AlphaFoldDB" id="Q01VB8"/>
<dbReference type="EMBL" id="CP000473">
    <property type="protein sequence ID" value="ABJ86397.1"/>
    <property type="molecule type" value="Genomic_DNA"/>
</dbReference>
<feature type="transmembrane region" description="Helical" evidence="5">
    <location>
        <begin position="239"/>
        <end position="258"/>
    </location>
</feature>
<dbReference type="InterPro" id="IPR026841">
    <property type="entry name" value="Aur1/Ipt1"/>
</dbReference>
<feature type="transmembrane region" description="Helical" evidence="5">
    <location>
        <begin position="264"/>
        <end position="282"/>
    </location>
</feature>
<feature type="transmembrane region" description="Helical" evidence="5">
    <location>
        <begin position="158"/>
        <end position="175"/>
    </location>
</feature>
<dbReference type="GO" id="GO:0016020">
    <property type="term" value="C:membrane"/>
    <property type="evidence" value="ECO:0007669"/>
    <property type="project" value="UniProtKB-SubCell"/>
</dbReference>
<gene>
    <name evidence="7" type="ordered locus">Acid_5450</name>
</gene>
<proteinExistence type="predicted"/>
<evidence type="ECO:0000256" key="5">
    <source>
        <dbReference type="SAM" id="Phobius"/>
    </source>
</evidence>
<keyword evidence="2 5" id="KW-0812">Transmembrane</keyword>
<dbReference type="HOGENOM" id="CLU_073542_0_0_0"/>
<dbReference type="KEGG" id="sus:Acid_5450"/>
<dbReference type="STRING" id="234267.Acid_5450"/>
<feature type="domain" description="Inositolphosphotransferase Aur1/Ipt1" evidence="6">
    <location>
        <begin position="98"/>
        <end position="275"/>
    </location>
</feature>
<dbReference type="OrthoDB" id="9775789at2"/>
<dbReference type="InterPro" id="IPR052185">
    <property type="entry name" value="IPC_Synthase-Related"/>
</dbReference>
<feature type="transmembrane region" description="Helical" evidence="5">
    <location>
        <begin position="39"/>
        <end position="57"/>
    </location>
</feature>
<name>Q01VB8_SOLUE</name>
<keyword evidence="3 5" id="KW-1133">Transmembrane helix</keyword>
<evidence type="ECO:0000256" key="2">
    <source>
        <dbReference type="ARBA" id="ARBA00022692"/>
    </source>
</evidence>
<evidence type="ECO:0000313" key="7">
    <source>
        <dbReference type="EMBL" id="ABJ86397.1"/>
    </source>
</evidence>